<sequence>RSLLTLAGLAMCHQKLEDPVEAWACCEKALQLLGEKSPPSFLAPFLEAHVRLPWCL</sequence>
<comment type="caution">
    <text evidence="1">The sequence shown here is derived from an EMBL/GenBank/DDBJ whole genome shotgun (WGS) entry which is preliminary data.</text>
</comment>
<reference evidence="1" key="1">
    <citation type="submission" date="2019-04" db="EMBL/GenBank/DDBJ databases">
        <authorList>
            <person name="Alioto T."/>
            <person name="Alioto T."/>
        </authorList>
    </citation>
    <scope>NUCLEOTIDE SEQUENCE [LARGE SCALE GENOMIC DNA]</scope>
</reference>
<accession>A0A5E4CRT9</accession>
<dbReference type="InterPro" id="IPR011990">
    <property type="entry name" value="TPR-like_helical_dom_sf"/>
</dbReference>
<dbReference type="EMBL" id="CABDUW010001897">
    <property type="protein sequence ID" value="VTJ84506.1"/>
    <property type="molecule type" value="Genomic_DNA"/>
</dbReference>
<feature type="non-terminal residue" evidence="1">
    <location>
        <position position="1"/>
    </location>
</feature>
<evidence type="ECO:0000313" key="1">
    <source>
        <dbReference type="EMBL" id="VTJ84506.1"/>
    </source>
</evidence>
<protein>
    <submittedName>
        <fullName evidence="1">Uncharacterized protein</fullName>
    </submittedName>
</protein>
<feature type="non-terminal residue" evidence="1">
    <location>
        <position position="56"/>
    </location>
</feature>
<dbReference type="SUPFAM" id="SSF48452">
    <property type="entry name" value="TPR-like"/>
    <property type="match status" value="1"/>
</dbReference>
<organism evidence="1">
    <name type="scientific">Marmota monax</name>
    <name type="common">Woodchuck</name>
    <dbReference type="NCBI Taxonomy" id="9995"/>
    <lineage>
        <taxon>Eukaryota</taxon>
        <taxon>Metazoa</taxon>
        <taxon>Chordata</taxon>
        <taxon>Craniata</taxon>
        <taxon>Vertebrata</taxon>
        <taxon>Euteleostomi</taxon>
        <taxon>Mammalia</taxon>
        <taxon>Eutheria</taxon>
        <taxon>Euarchontoglires</taxon>
        <taxon>Glires</taxon>
        <taxon>Rodentia</taxon>
        <taxon>Sciuromorpha</taxon>
        <taxon>Sciuridae</taxon>
        <taxon>Xerinae</taxon>
        <taxon>Marmotini</taxon>
        <taxon>Marmota</taxon>
    </lineage>
</organism>
<dbReference type="AlphaFoldDB" id="A0A5E4CRT9"/>
<gene>
    <name evidence="1" type="ORF">MONAX_5E009668</name>
</gene>
<name>A0A5E4CRT9_MARMO</name>
<proteinExistence type="predicted"/>